<gene>
    <name evidence="4" type="ORF">B4N89_11550</name>
</gene>
<reference evidence="4 5" key="1">
    <citation type="submission" date="2017-03" db="EMBL/GenBank/DDBJ databases">
        <title>Draft genome sequence of Streptomyces scabrisporus NF3, endophyte isolated from Amphipterygium adstringens.</title>
        <authorList>
            <person name="Vazquez M."/>
            <person name="Ceapa C.D."/>
            <person name="Rodriguez Luna D."/>
            <person name="Sanchez Esquivel S."/>
        </authorList>
    </citation>
    <scope>NUCLEOTIDE SEQUENCE [LARGE SCALE GENOMIC DNA]</scope>
    <source>
        <strain evidence="4 5">NF3</strain>
    </source>
</reference>
<evidence type="ECO:0000256" key="1">
    <source>
        <dbReference type="ARBA" id="ARBA00023172"/>
    </source>
</evidence>
<organism evidence="4 5">
    <name type="scientific">Embleya scabrispora</name>
    <dbReference type="NCBI Taxonomy" id="159449"/>
    <lineage>
        <taxon>Bacteria</taxon>
        <taxon>Bacillati</taxon>
        <taxon>Actinomycetota</taxon>
        <taxon>Actinomycetes</taxon>
        <taxon>Kitasatosporales</taxon>
        <taxon>Streptomycetaceae</taxon>
        <taxon>Embleya</taxon>
    </lineage>
</organism>
<sequence length="459" mass="51555">MLKPSFKVRIWELRVHERAKGTTYEVRWKVGGNPCSKTFKTKGLADNRRAELLKFIQDGTAFDEISGLPMPEARALDDVTWYTHARDYIEMKWDASPAKTRTTLADALATATPVLVAHGRRKPTPEALRLALYGWAFNVNRWDEEAPPEVVETLRWVKKHALPMSALDDAIVMRKVLAAFGKRLDGDAAAPSTVQRKRAIFHNALGFAVETRRLTANPLGTVQWTAPKVSEQVEPENVVNPRQADVLLDAVYAESARGRHLAAFFGCMYHAGMRPAEVVWLMRKDCVLPKRGWGVLKLRESRPRVGSAWTDDRKSHDKRSLKGRARKATRPVPIPPELVAMLRWHVYVHGTAPDGRLFRTARGGMVQESGYGEVWRRARVAALSAEQVESALAKRPYDLRHACVSLWLNSGVDPTEVARRAGHSVNVLLRVYAKCLPGVAEQANRKISEAMRQWRADGS</sequence>
<name>A0A1T3NXB0_9ACTN</name>
<dbReference type="InterPro" id="IPR013762">
    <property type="entry name" value="Integrase-like_cat_sf"/>
</dbReference>
<evidence type="ECO:0000313" key="4">
    <source>
        <dbReference type="EMBL" id="OPC81496.1"/>
    </source>
</evidence>
<dbReference type="AlphaFoldDB" id="A0A1T3NXB0"/>
<dbReference type="InterPro" id="IPR002104">
    <property type="entry name" value="Integrase_catalytic"/>
</dbReference>
<dbReference type="PANTHER" id="PTHR30349">
    <property type="entry name" value="PHAGE INTEGRASE-RELATED"/>
    <property type="match status" value="1"/>
</dbReference>
<keyword evidence="5" id="KW-1185">Reference proteome</keyword>
<dbReference type="PANTHER" id="PTHR30349:SF64">
    <property type="entry name" value="PROPHAGE INTEGRASE INTD-RELATED"/>
    <property type="match status" value="1"/>
</dbReference>
<dbReference type="Pfam" id="PF00589">
    <property type="entry name" value="Phage_integrase"/>
    <property type="match status" value="1"/>
</dbReference>
<dbReference type="OrthoDB" id="3773913at2"/>
<evidence type="ECO:0000313" key="5">
    <source>
        <dbReference type="Proteomes" id="UP000190037"/>
    </source>
</evidence>
<dbReference type="GO" id="GO:0015074">
    <property type="term" value="P:DNA integration"/>
    <property type="evidence" value="ECO:0007669"/>
    <property type="project" value="InterPro"/>
</dbReference>
<keyword evidence="1" id="KW-0233">DNA recombination</keyword>
<feature type="domain" description="Tyr recombinase" evidence="3">
    <location>
        <begin position="233"/>
        <end position="449"/>
    </location>
</feature>
<proteinExistence type="predicted"/>
<evidence type="ECO:0000259" key="3">
    <source>
        <dbReference type="PROSITE" id="PS51898"/>
    </source>
</evidence>
<dbReference type="InterPro" id="IPR050090">
    <property type="entry name" value="Tyrosine_recombinase_XerCD"/>
</dbReference>
<evidence type="ECO:0000256" key="2">
    <source>
        <dbReference type="SAM" id="MobiDB-lite"/>
    </source>
</evidence>
<dbReference type="PROSITE" id="PS51898">
    <property type="entry name" value="TYR_RECOMBINASE"/>
    <property type="match status" value="1"/>
</dbReference>
<feature type="compositionally biased region" description="Basic and acidic residues" evidence="2">
    <location>
        <begin position="310"/>
        <end position="320"/>
    </location>
</feature>
<dbReference type="RefSeq" id="WP_078975775.1">
    <property type="nucleotide sequence ID" value="NZ_MWQN01000001.1"/>
</dbReference>
<dbReference type="InterPro" id="IPR011010">
    <property type="entry name" value="DNA_brk_join_enz"/>
</dbReference>
<dbReference type="GO" id="GO:0006310">
    <property type="term" value="P:DNA recombination"/>
    <property type="evidence" value="ECO:0007669"/>
    <property type="project" value="UniProtKB-KW"/>
</dbReference>
<dbReference type="EMBL" id="MWQN01000001">
    <property type="protein sequence ID" value="OPC81496.1"/>
    <property type="molecule type" value="Genomic_DNA"/>
</dbReference>
<dbReference type="STRING" id="159449.B4N89_11550"/>
<comment type="caution">
    <text evidence="4">The sequence shown here is derived from an EMBL/GenBank/DDBJ whole genome shotgun (WGS) entry which is preliminary data.</text>
</comment>
<dbReference type="Proteomes" id="UP000190037">
    <property type="component" value="Unassembled WGS sequence"/>
</dbReference>
<feature type="region of interest" description="Disordered" evidence="2">
    <location>
        <begin position="306"/>
        <end position="328"/>
    </location>
</feature>
<protein>
    <submittedName>
        <fullName evidence="4">Site-specific integrase</fullName>
    </submittedName>
</protein>
<dbReference type="SUPFAM" id="SSF56349">
    <property type="entry name" value="DNA breaking-rejoining enzymes"/>
    <property type="match status" value="1"/>
</dbReference>
<accession>A0A1T3NXB0</accession>
<dbReference type="GO" id="GO:0003677">
    <property type="term" value="F:DNA binding"/>
    <property type="evidence" value="ECO:0007669"/>
    <property type="project" value="InterPro"/>
</dbReference>
<dbReference type="Gene3D" id="1.10.443.10">
    <property type="entry name" value="Intergrase catalytic core"/>
    <property type="match status" value="1"/>
</dbReference>